<evidence type="ECO:0000313" key="2">
    <source>
        <dbReference type="Proteomes" id="UP001199355"/>
    </source>
</evidence>
<protein>
    <submittedName>
        <fullName evidence="1">Ester cyclase</fullName>
    </submittedName>
</protein>
<name>A0AAE3AY97_9FIRM</name>
<dbReference type="GO" id="GO:0030638">
    <property type="term" value="P:polyketide metabolic process"/>
    <property type="evidence" value="ECO:0007669"/>
    <property type="project" value="InterPro"/>
</dbReference>
<dbReference type="Gene3D" id="3.10.450.50">
    <property type="match status" value="1"/>
</dbReference>
<dbReference type="SUPFAM" id="SSF54427">
    <property type="entry name" value="NTF2-like"/>
    <property type="match status" value="1"/>
</dbReference>
<accession>A0AAE3AY97</accession>
<keyword evidence="2" id="KW-1185">Reference proteome</keyword>
<sequence length="113" mass="12818">MTNTEVVLAMYEEFFNGHDVNAALKYVKEDYIQHNPGPGQGRANLMSAFGEKFRTNPDFHLNIQFTIAEDDKVAVYLKAIDPRGNTTCRVVDLYRLEDGKLAEHWDVLQGVGK</sequence>
<dbReference type="PANTHER" id="PTHR38436:SF1">
    <property type="entry name" value="ESTER CYCLASE"/>
    <property type="match status" value="1"/>
</dbReference>
<dbReference type="Proteomes" id="UP001199355">
    <property type="component" value="Unassembled WGS sequence"/>
</dbReference>
<dbReference type="Pfam" id="PF07366">
    <property type="entry name" value="SnoaL"/>
    <property type="match status" value="1"/>
</dbReference>
<dbReference type="EMBL" id="JAJEQF010000021">
    <property type="protein sequence ID" value="MCC2167855.1"/>
    <property type="molecule type" value="Genomic_DNA"/>
</dbReference>
<dbReference type="PANTHER" id="PTHR38436">
    <property type="entry name" value="POLYKETIDE CYCLASE SNOAL-LIKE DOMAIN"/>
    <property type="match status" value="1"/>
</dbReference>
<dbReference type="InterPro" id="IPR009959">
    <property type="entry name" value="Cyclase_SnoaL-like"/>
</dbReference>
<reference evidence="1 2" key="1">
    <citation type="submission" date="2021-10" db="EMBL/GenBank/DDBJ databases">
        <title>Anaerobic single-cell dispensing facilitates the cultivation of human gut bacteria.</title>
        <authorList>
            <person name="Afrizal A."/>
        </authorList>
    </citation>
    <scope>NUCLEOTIDE SEQUENCE [LARGE SCALE GENOMIC DNA]</scope>
    <source>
        <strain evidence="1 2">CLA-AA-H244</strain>
    </source>
</reference>
<dbReference type="RefSeq" id="WP_118762981.1">
    <property type="nucleotide sequence ID" value="NZ_JAJEQF010000021.1"/>
</dbReference>
<gene>
    <name evidence="1" type="ORF">LKD45_09150</name>
</gene>
<organism evidence="1 2">
    <name type="scientific">Gallintestinimicrobium propionicum</name>
    <dbReference type="NCBI Taxonomy" id="2981770"/>
    <lineage>
        <taxon>Bacteria</taxon>
        <taxon>Bacillati</taxon>
        <taxon>Bacillota</taxon>
        <taxon>Clostridia</taxon>
        <taxon>Lachnospirales</taxon>
        <taxon>Lachnospiraceae</taxon>
        <taxon>Gallintestinimicrobium</taxon>
    </lineage>
</organism>
<proteinExistence type="predicted"/>
<evidence type="ECO:0000313" key="1">
    <source>
        <dbReference type="EMBL" id="MCC2167855.1"/>
    </source>
</evidence>
<dbReference type="AlphaFoldDB" id="A0AAE3AY97"/>
<comment type="caution">
    <text evidence="1">The sequence shown here is derived from an EMBL/GenBank/DDBJ whole genome shotgun (WGS) entry which is preliminary data.</text>
</comment>
<dbReference type="InterPro" id="IPR032710">
    <property type="entry name" value="NTF2-like_dom_sf"/>
</dbReference>